<dbReference type="InterPro" id="IPR001818">
    <property type="entry name" value="Pept_M10_metallopeptidase"/>
</dbReference>
<evidence type="ECO:0000259" key="7">
    <source>
        <dbReference type="SMART" id="SM00235"/>
    </source>
</evidence>
<keyword evidence="9" id="KW-1185">Reference proteome</keyword>
<name>A0ABS8VXP6_9PROT</name>
<dbReference type="EMBL" id="JAJSOJ010000058">
    <property type="protein sequence ID" value="MCE0745034.1"/>
    <property type="molecule type" value="Genomic_DNA"/>
</dbReference>
<keyword evidence="4" id="KW-0862">Zinc</keyword>
<evidence type="ECO:0000256" key="1">
    <source>
        <dbReference type="ARBA" id="ARBA00022670"/>
    </source>
</evidence>
<protein>
    <submittedName>
        <fullName evidence="8">Matrixin family metalloprotease</fullName>
        <ecNumber evidence="8">3.4.24.-</ecNumber>
    </submittedName>
</protein>
<feature type="domain" description="Peptidase metallopeptidase" evidence="7">
    <location>
        <begin position="269"/>
        <end position="431"/>
    </location>
</feature>
<dbReference type="PANTHER" id="PTHR10201:SF323">
    <property type="entry name" value="MATRIX METALLOPROTEINASE-21"/>
    <property type="match status" value="1"/>
</dbReference>
<dbReference type="SMART" id="SM00235">
    <property type="entry name" value="ZnMc"/>
    <property type="match status" value="1"/>
</dbReference>
<evidence type="ECO:0000256" key="3">
    <source>
        <dbReference type="ARBA" id="ARBA00022801"/>
    </source>
</evidence>
<evidence type="ECO:0000256" key="6">
    <source>
        <dbReference type="SAM" id="MobiDB-lite"/>
    </source>
</evidence>
<evidence type="ECO:0000256" key="5">
    <source>
        <dbReference type="ARBA" id="ARBA00023049"/>
    </source>
</evidence>
<dbReference type="GO" id="GO:0008237">
    <property type="term" value="F:metallopeptidase activity"/>
    <property type="evidence" value="ECO:0007669"/>
    <property type="project" value="UniProtKB-KW"/>
</dbReference>
<dbReference type="PRINTS" id="PR00138">
    <property type="entry name" value="MATRIXIN"/>
</dbReference>
<dbReference type="InterPro" id="IPR024079">
    <property type="entry name" value="MetalloPept_cat_dom_sf"/>
</dbReference>
<dbReference type="Pfam" id="PF00413">
    <property type="entry name" value="Peptidase_M10"/>
    <property type="match status" value="1"/>
</dbReference>
<dbReference type="InterPro" id="IPR006026">
    <property type="entry name" value="Peptidase_Metallo"/>
</dbReference>
<keyword evidence="3 8" id="KW-0378">Hydrolase</keyword>
<keyword evidence="5 8" id="KW-0482">Metalloprotease</keyword>
<keyword evidence="1" id="KW-0645">Protease</keyword>
<organism evidence="8 9">
    <name type="scientific">Acetobacter sicerae</name>
    <dbReference type="NCBI Taxonomy" id="85325"/>
    <lineage>
        <taxon>Bacteria</taxon>
        <taxon>Pseudomonadati</taxon>
        <taxon>Pseudomonadota</taxon>
        <taxon>Alphaproteobacteria</taxon>
        <taxon>Acetobacterales</taxon>
        <taxon>Acetobacteraceae</taxon>
        <taxon>Acetobacter</taxon>
    </lineage>
</organism>
<comment type="caution">
    <text evidence="8">The sequence shown here is derived from an EMBL/GenBank/DDBJ whole genome shotgun (WGS) entry which is preliminary data.</text>
</comment>
<feature type="region of interest" description="Disordered" evidence="6">
    <location>
        <begin position="143"/>
        <end position="206"/>
    </location>
</feature>
<proteinExistence type="predicted"/>
<keyword evidence="2" id="KW-0479">Metal-binding</keyword>
<reference evidence="8 9" key="1">
    <citation type="submission" date="2021-12" db="EMBL/GenBank/DDBJ databases">
        <title>Genome sequence of Acetobacter sicerae DmPark20a_162.</title>
        <authorList>
            <person name="Chaston J.M."/>
        </authorList>
    </citation>
    <scope>NUCLEOTIDE SEQUENCE [LARGE SCALE GENOMIC DNA]</scope>
    <source>
        <strain evidence="8 9">DmPark20a_162</strain>
    </source>
</reference>
<evidence type="ECO:0000256" key="4">
    <source>
        <dbReference type="ARBA" id="ARBA00022833"/>
    </source>
</evidence>
<gene>
    <name evidence="8" type="ORF">LWC05_14235</name>
</gene>
<dbReference type="Proteomes" id="UP001521074">
    <property type="component" value="Unassembled WGS sequence"/>
</dbReference>
<evidence type="ECO:0000256" key="2">
    <source>
        <dbReference type="ARBA" id="ARBA00022723"/>
    </source>
</evidence>
<sequence>TGQQYTLNVGCSNITINSSTTNNNNTLEWSSSEITNGTLSTIVIADNTKNIIINGSFCDVILGKNCSIVMNGGADVIFGLSNDSIKIVGSGGNRVYASNSYVESDGINGNKAFTDVYGNKIKANGSVDIYHYDNENLFNNTSSIQYDDSRSSSGNPGFAFEDESDTGGTGVPSTSFDWSSSSLGGGSGSSDDDDIDDDDDTDSDSEIYAEDGLSASASQYVDVLNQSGENGLSQTDGWQRAEDAIKEAATGATAEMTPLSEPVNAGGNATITWNFAQDNPGSANDLYAGSIQDQYQDAIETAINEWSQATGLTFKEVSDTSSSDIRIGWGDFDTTCTGVAGLTFYGDSSNPSDLIELENPLQDALVSNGTNDYDYAGTSVDLTQLALHEIGHTLGLAESSNQYSIMFPELGENNRSLDSQDVAEVKDLYHLSSDTSVTALLKQAAATFDVGGATGSLVTTSHSDTFENPLLAVHAA</sequence>
<dbReference type="SUPFAM" id="SSF55486">
    <property type="entry name" value="Metalloproteases ('zincins'), catalytic domain"/>
    <property type="match status" value="1"/>
</dbReference>
<dbReference type="EC" id="3.4.24.-" evidence="8"/>
<evidence type="ECO:0000313" key="8">
    <source>
        <dbReference type="EMBL" id="MCE0745034.1"/>
    </source>
</evidence>
<feature type="non-terminal residue" evidence="8">
    <location>
        <position position="1"/>
    </location>
</feature>
<dbReference type="RefSeq" id="WP_232878755.1">
    <property type="nucleotide sequence ID" value="NZ_JAJSOJ010000058.1"/>
</dbReference>
<dbReference type="InterPro" id="IPR021190">
    <property type="entry name" value="Pept_M10A"/>
</dbReference>
<dbReference type="PANTHER" id="PTHR10201">
    <property type="entry name" value="MATRIX METALLOPROTEINASE"/>
    <property type="match status" value="1"/>
</dbReference>
<dbReference type="Gene3D" id="3.40.390.10">
    <property type="entry name" value="Collagenase (Catalytic Domain)"/>
    <property type="match status" value="1"/>
</dbReference>
<accession>A0ABS8VXP6</accession>
<feature type="compositionally biased region" description="Acidic residues" evidence="6">
    <location>
        <begin position="190"/>
        <end position="206"/>
    </location>
</feature>
<feature type="compositionally biased region" description="Low complexity" evidence="6">
    <location>
        <begin position="173"/>
        <end position="182"/>
    </location>
</feature>
<evidence type="ECO:0000313" key="9">
    <source>
        <dbReference type="Proteomes" id="UP001521074"/>
    </source>
</evidence>